<dbReference type="PANTHER" id="PTHR42663:SF6">
    <property type="entry name" value="HYDROLASE C777.06C-RELATED"/>
    <property type="match status" value="1"/>
</dbReference>
<sequence>MFMLQVTILGCGASIGVPVIRCDCSTCTSPSKYNKRTRSAIYINDENSQILVDFGFDIRNQLLREKINKLDCAILTHYHSDHVNGIDDLRVFTFMQGKPFEIYTDHDSTAKLHTKFDYLFNNKLFKLGRLFTTQSVSFFDKIKINTIEIQFFRQHHGPIDSLGLRIGDFVYSPDVIDFPPESDKFLKDIKIWILDCMDYKSNPNHAGLDKVLEWREKYKPEQILLTNMRHTIDYHEITKMLPNNVKPLYDGYKFTV</sequence>
<dbReference type="InterPro" id="IPR036866">
    <property type="entry name" value="RibonucZ/Hydroxyglut_hydro"/>
</dbReference>
<dbReference type="Proteomes" id="UP000001311">
    <property type="component" value="Chromosome"/>
</dbReference>
<organism evidence="2 3">
    <name type="scientific">Rickettsia massiliae (strain Mtu5)</name>
    <dbReference type="NCBI Taxonomy" id="416276"/>
    <lineage>
        <taxon>Bacteria</taxon>
        <taxon>Pseudomonadati</taxon>
        <taxon>Pseudomonadota</taxon>
        <taxon>Alphaproteobacteria</taxon>
        <taxon>Rickettsiales</taxon>
        <taxon>Rickettsiaceae</taxon>
        <taxon>Rickettsieae</taxon>
        <taxon>Rickettsia</taxon>
        <taxon>spotted fever group</taxon>
    </lineage>
</organism>
<name>A8F309_RICM5</name>
<keyword evidence="3" id="KW-1185">Reference proteome</keyword>
<dbReference type="CDD" id="cd16279">
    <property type="entry name" value="metallo-hydrolase-like_MBL-fold"/>
    <property type="match status" value="1"/>
</dbReference>
<feature type="domain" description="Metallo-beta-lactamase" evidence="1">
    <location>
        <begin position="37"/>
        <end position="205"/>
    </location>
</feature>
<evidence type="ECO:0000313" key="2">
    <source>
        <dbReference type="EMBL" id="ABV85295.1"/>
    </source>
</evidence>
<evidence type="ECO:0000313" key="3">
    <source>
        <dbReference type="Proteomes" id="UP000001311"/>
    </source>
</evidence>
<dbReference type="Pfam" id="PF12706">
    <property type="entry name" value="Lactamase_B_2"/>
    <property type="match status" value="1"/>
</dbReference>
<keyword evidence="2" id="KW-0378">Hydrolase</keyword>
<dbReference type="GO" id="GO:0016787">
    <property type="term" value="F:hydrolase activity"/>
    <property type="evidence" value="ECO:0007669"/>
    <property type="project" value="UniProtKB-KW"/>
</dbReference>
<dbReference type="PANTHER" id="PTHR42663">
    <property type="entry name" value="HYDROLASE C777.06C-RELATED-RELATED"/>
    <property type="match status" value="1"/>
</dbReference>
<dbReference type="EMBL" id="CP000683">
    <property type="protein sequence ID" value="ABV85295.1"/>
    <property type="molecule type" value="Genomic_DNA"/>
</dbReference>
<dbReference type="InterPro" id="IPR001279">
    <property type="entry name" value="Metallo-B-lactamas"/>
</dbReference>
<gene>
    <name evidence="2" type="primary">phnP</name>
    <name evidence="2" type="ordered locus">RMA_1364</name>
</gene>
<proteinExistence type="predicted"/>
<dbReference type="HOGENOM" id="CLU_044538_2_1_5"/>
<dbReference type="AlphaFoldDB" id="A8F309"/>
<evidence type="ECO:0000259" key="1">
    <source>
        <dbReference type="SMART" id="SM00849"/>
    </source>
</evidence>
<dbReference type="KEGG" id="rms:RMA_1364"/>
<dbReference type="Gene3D" id="3.60.15.10">
    <property type="entry name" value="Ribonuclease Z/Hydroxyacylglutathione hydrolase-like"/>
    <property type="match status" value="1"/>
</dbReference>
<reference evidence="2 3" key="1">
    <citation type="journal article" date="2007" name="Genome Res.">
        <title>Lateral gene transfer between obligate intracellular bacteria: evidence from the Rickettsia massiliae genome.</title>
        <authorList>
            <person name="Blanc G."/>
            <person name="Ogata H."/>
            <person name="Robert C."/>
            <person name="Audic S."/>
            <person name="Claverie J.-M."/>
            <person name="Raoult D."/>
        </authorList>
    </citation>
    <scope>NUCLEOTIDE SEQUENCE [LARGE SCALE GENOMIC DNA]</scope>
    <source>
        <strain evidence="3">Mtu5</strain>
    </source>
</reference>
<accession>A8F309</accession>
<protein>
    <submittedName>
        <fullName evidence="2">Metal-dependent hydrolases of the beta-lactamase superfamily I</fullName>
    </submittedName>
</protein>
<dbReference type="SMART" id="SM00849">
    <property type="entry name" value="Lactamase_B"/>
    <property type="match status" value="1"/>
</dbReference>
<dbReference type="SUPFAM" id="SSF56281">
    <property type="entry name" value="Metallo-hydrolase/oxidoreductase"/>
    <property type="match status" value="1"/>
</dbReference>